<dbReference type="EC" id="2.7.13.3" evidence="2"/>
<dbReference type="InterPro" id="IPR011712">
    <property type="entry name" value="Sig_transdc_His_kin_sub3_dim/P"/>
</dbReference>
<evidence type="ECO:0000256" key="8">
    <source>
        <dbReference type="SAM" id="Phobius"/>
    </source>
</evidence>
<organism evidence="10">
    <name type="scientific">bioreactor metagenome</name>
    <dbReference type="NCBI Taxonomy" id="1076179"/>
    <lineage>
        <taxon>unclassified sequences</taxon>
        <taxon>metagenomes</taxon>
        <taxon>ecological metagenomes</taxon>
    </lineage>
</organism>
<dbReference type="GO" id="GO:0046983">
    <property type="term" value="F:protein dimerization activity"/>
    <property type="evidence" value="ECO:0007669"/>
    <property type="project" value="InterPro"/>
</dbReference>
<evidence type="ECO:0000256" key="6">
    <source>
        <dbReference type="ARBA" id="ARBA00022777"/>
    </source>
</evidence>
<name>A0A644W8Y8_9ZZZZ</name>
<dbReference type="SUPFAM" id="SSF55874">
    <property type="entry name" value="ATPase domain of HSP90 chaperone/DNA topoisomerase II/histidine kinase"/>
    <property type="match status" value="1"/>
</dbReference>
<evidence type="ECO:0000259" key="9">
    <source>
        <dbReference type="Pfam" id="PF07730"/>
    </source>
</evidence>
<keyword evidence="8" id="KW-0812">Transmembrane</keyword>
<keyword evidence="8" id="KW-0472">Membrane</keyword>
<dbReference type="Gene3D" id="3.30.565.10">
    <property type="entry name" value="Histidine kinase-like ATPase, C-terminal domain"/>
    <property type="match status" value="1"/>
</dbReference>
<keyword evidence="3" id="KW-0597">Phosphoprotein</keyword>
<evidence type="ECO:0000256" key="2">
    <source>
        <dbReference type="ARBA" id="ARBA00012438"/>
    </source>
</evidence>
<dbReference type="PANTHER" id="PTHR24421">
    <property type="entry name" value="NITRATE/NITRITE SENSOR PROTEIN NARX-RELATED"/>
    <property type="match status" value="1"/>
</dbReference>
<feature type="transmembrane region" description="Helical" evidence="8">
    <location>
        <begin position="33"/>
        <end position="50"/>
    </location>
</feature>
<proteinExistence type="predicted"/>
<dbReference type="EMBL" id="VSSQ01000718">
    <property type="protein sequence ID" value="MPM00266.1"/>
    <property type="molecule type" value="Genomic_DNA"/>
</dbReference>
<comment type="catalytic activity">
    <reaction evidence="1">
        <text>ATP + protein L-histidine = ADP + protein N-phospho-L-histidine.</text>
        <dbReference type="EC" id="2.7.13.3"/>
    </reaction>
</comment>
<keyword evidence="7" id="KW-0067">ATP-binding</keyword>
<keyword evidence="4" id="KW-0808">Transferase</keyword>
<keyword evidence="8" id="KW-1133">Transmembrane helix</keyword>
<keyword evidence="6" id="KW-0418">Kinase</keyword>
<evidence type="ECO:0000256" key="4">
    <source>
        <dbReference type="ARBA" id="ARBA00022679"/>
    </source>
</evidence>
<dbReference type="GO" id="GO:0005524">
    <property type="term" value="F:ATP binding"/>
    <property type="evidence" value="ECO:0007669"/>
    <property type="project" value="UniProtKB-KW"/>
</dbReference>
<reference evidence="10" key="1">
    <citation type="submission" date="2019-08" db="EMBL/GenBank/DDBJ databases">
        <authorList>
            <person name="Kucharzyk K."/>
            <person name="Murdoch R.W."/>
            <person name="Higgins S."/>
            <person name="Loffler F."/>
        </authorList>
    </citation>
    <scope>NUCLEOTIDE SEQUENCE</scope>
</reference>
<dbReference type="InterPro" id="IPR050482">
    <property type="entry name" value="Sensor_HK_TwoCompSys"/>
</dbReference>
<sequence>MELLNIRTTDLCIIIKLILCIFIGWTSIEIDKLNLIVVSFILIYIITSFSREFLCKKNRYFSEILTIVEIILAFLFSLKYMEIGVLMLSISIAEYLINEKKKIHAGVILSIIPILLILKYENLKEVIIILCIMLISIVNNEVKLSKIENTEKIQEKQRKLIYNLQKKLSEERDTQEQILHTARLEERNKISTRLHDKIGHTISGTLLQLEAIKILLEDDKEKGYSMLNSCTQNLRSGMEEIRMTLRNIKPAEEELGINRIKRVLDEKINGTKIKGKVSYTGDLDKINSKTWIIFIQAVTELTTNSIKYSKGDLIKINIEIMNRFIKLEVKDNGIGCKKIKMGIGLRNIEEKVNTVEGKFILNGEKGFGIIILIPCTL</sequence>
<feature type="domain" description="Signal transduction histidine kinase subgroup 3 dimerisation and phosphoacceptor" evidence="9">
    <location>
        <begin position="186"/>
        <end position="252"/>
    </location>
</feature>
<protein>
    <recommendedName>
        <fullName evidence="2">histidine kinase</fullName>
        <ecNumber evidence="2">2.7.13.3</ecNumber>
    </recommendedName>
</protein>
<gene>
    <name evidence="10" type="ORF">SDC9_46489</name>
</gene>
<evidence type="ECO:0000313" key="10">
    <source>
        <dbReference type="EMBL" id="MPM00266.1"/>
    </source>
</evidence>
<comment type="caution">
    <text evidence="10">The sequence shown here is derived from an EMBL/GenBank/DDBJ whole genome shotgun (WGS) entry which is preliminary data.</text>
</comment>
<dbReference type="Pfam" id="PF07730">
    <property type="entry name" value="HisKA_3"/>
    <property type="match status" value="1"/>
</dbReference>
<evidence type="ECO:0000256" key="1">
    <source>
        <dbReference type="ARBA" id="ARBA00000085"/>
    </source>
</evidence>
<dbReference type="GO" id="GO:0000155">
    <property type="term" value="F:phosphorelay sensor kinase activity"/>
    <property type="evidence" value="ECO:0007669"/>
    <property type="project" value="InterPro"/>
</dbReference>
<evidence type="ECO:0000256" key="5">
    <source>
        <dbReference type="ARBA" id="ARBA00022741"/>
    </source>
</evidence>
<dbReference type="InterPro" id="IPR036890">
    <property type="entry name" value="HATPase_C_sf"/>
</dbReference>
<feature type="transmembrane region" description="Helical" evidence="8">
    <location>
        <begin position="6"/>
        <end position="26"/>
    </location>
</feature>
<dbReference type="AlphaFoldDB" id="A0A644W8Y8"/>
<dbReference type="Gene3D" id="1.20.5.1930">
    <property type="match status" value="1"/>
</dbReference>
<accession>A0A644W8Y8</accession>
<evidence type="ECO:0000256" key="3">
    <source>
        <dbReference type="ARBA" id="ARBA00022553"/>
    </source>
</evidence>
<keyword evidence="5" id="KW-0547">Nucleotide-binding</keyword>
<dbReference type="PANTHER" id="PTHR24421:SF10">
    <property type="entry name" value="NITRATE_NITRITE SENSOR PROTEIN NARQ"/>
    <property type="match status" value="1"/>
</dbReference>
<dbReference type="GO" id="GO:0016020">
    <property type="term" value="C:membrane"/>
    <property type="evidence" value="ECO:0007669"/>
    <property type="project" value="InterPro"/>
</dbReference>
<evidence type="ECO:0000256" key="7">
    <source>
        <dbReference type="ARBA" id="ARBA00022840"/>
    </source>
</evidence>